<gene>
    <name evidence="2" type="ORF">CXB51_002828</name>
</gene>
<keyword evidence="3" id="KW-1185">Reference proteome</keyword>
<name>A0A8J6D6U4_9ROSI</name>
<comment type="caution">
    <text evidence="2">The sequence shown here is derived from an EMBL/GenBank/DDBJ whole genome shotgun (WGS) entry which is preliminary data.</text>
</comment>
<feature type="region of interest" description="Disordered" evidence="1">
    <location>
        <begin position="360"/>
        <end position="382"/>
    </location>
</feature>
<dbReference type="Proteomes" id="UP000701853">
    <property type="component" value="Chromosome 2"/>
</dbReference>
<dbReference type="AlphaFoldDB" id="A0A8J6D6U4"/>
<accession>A0A8J6D6U4</accession>
<reference evidence="2 3" key="1">
    <citation type="journal article" date="2021" name="bioRxiv">
        <title>The Gossypium anomalum genome as a resource for cotton improvement and evolutionary analysis of hybrid incompatibility.</title>
        <authorList>
            <person name="Grover C.E."/>
            <person name="Yuan D."/>
            <person name="Arick M.A."/>
            <person name="Miller E.R."/>
            <person name="Hu G."/>
            <person name="Peterson D.G."/>
            <person name="Wendel J.F."/>
            <person name="Udall J.A."/>
        </authorList>
    </citation>
    <scope>NUCLEOTIDE SEQUENCE [LARGE SCALE GENOMIC DNA]</scope>
    <source>
        <strain evidence="2">JFW-Udall</strain>
        <tissue evidence="2">Leaf</tissue>
    </source>
</reference>
<dbReference type="OrthoDB" id="981783at2759"/>
<feature type="compositionally biased region" description="Polar residues" evidence="1">
    <location>
        <begin position="371"/>
        <end position="382"/>
    </location>
</feature>
<evidence type="ECO:0000256" key="1">
    <source>
        <dbReference type="SAM" id="MobiDB-lite"/>
    </source>
</evidence>
<organism evidence="2 3">
    <name type="scientific">Gossypium anomalum</name>
    <dbReference type="NCBI Taxonomy" id="47600"/>
    <lineage>
        <taxon>Eukaryota</taxon>
        <taxon>Viridiplantae</taxon>
        <taxon>Streptophyta</taxon>
        <taxon>Embryophyta</taxon>
        <taxon>Tracheophyta</taxon>
        <taxon>Spermatophyta</taxon>
        <taxon>Magnoliopsida</taxon>
        <taxon>eudicotyledons</taxon>
        <taxon>Gunneridae</taxon>
        <taxon>Pentapetalae</taxon>
        <taxon>rosids</taxon>
        <taxon>malvids</taxon>
        <taxon>Malvales</taxon>
        <taxon>Malvaceae</taxon>
        <taxon>Malvoideae</taxon>
        <taxon>Gossypium</taxon>
    </lineage>
</organism>
<dbReference type="EMBL" id="JAHUZN010000002">
    <property type="protein sequence ID" value="KAG8500692.1"/>
    <property type="molecule type" value="Genomic_DNA"/>
</dbReference>
<evidence type="ECO:0000313" key="3">
    <source>
        <dbReference type="Proteomes" id="UP000701853"/>
    </source>
</evidence>
<sequence length="382" mass="46107">MDMSSFPQMLKFKQKTVPHPQLLRWAEYFSQFKFDVRHISRKQNVLADFFSRPKENPKAFAYKRIFWPRPIMMYKPYSSSSTSPTHYTVTPNLHPEYPPEVYTLVEKNCFHQKARDMMFECQIQVFKNFGGLILKPWGIHLDYPFIHPLRFTFVEQPDELKWFLWYVTHLYHIAIQFNTLELLDYLSKAIRGNIEPEQQNFFTFLSWFHPLPQWLQIIEQHCNQVRGNYDSYMIIIFYKPQYFVKFGKTTQLNSFPTYWIHKTIEDEIFKDNIQYRELQKFLCQLNRIIPFEIWPPPDIDAPYVTWPKTYTPYHKGILKALREYYEGIPDPIEWSQDYPWQYSQISLAKIDLHDEKGKDEEMTCYSEDSMDSAQLPHSNANS</sequence>
<evidence type="ECO:0000313" key="2">
    <source>
        <dbReference type="EMBL" id="KAG8500692.1"/>
    </source>
</evidence>
<protein>
    <recommendedName>
        <fullName evidence="4">Reverse transcriptase RNase H-like domain-containing protein</fullName>
    </recommendedName>
</protein>
<evidence type="ECO:0008006" key="4">
    <source>
        <dbReference type="Google" id="ProtNLM"/>
    </source>
</evidence>
<proteinExistence type="predicted"/>